<accession>W4GG86</accession>
<evidence type="ECO:0008006" key="3">
    <source>
        <dbReference type="Google" id="ProtNLM"/>
    </source>
</evidence>
<evidence type="ECO:0000256" key="1">
    <source>
        <dbReference type="SAM" id="MobiDB-lite"/>
    </source>
</evidence>
<dbReference type="OrthoDB" id="80149at2759"/>
<feature type="region of interest" description="Disordered" evidence="1">
    <location>
        <begin position="1"/>
        <end position="25"/>
    </location>
</feature>
<reference evidence="2" key="1">
    <citation type="submission" date="2013-12" db="EMBL/GenBank/DDBJ databases">
        <title>The Genome Sequence of Aphanomyces astaci APO3.</title>
        <authorList>
            <consortium name="The Broad Institute Genomics Platform"/>
            <person name="Russ C."/>
            <person name="Tyler B."/>
            <person name="van West P."/>
            <person name="Dieguez-Uribeondo J."/>
            <person name="Young S.K."/>
            <person name="Zeng Q."/>
            <person name="Gargeya S."/>
            <person name="Fitzgerald M."/>
            <person name="Abouelleil A."/>
            <person name="Alvarado L."/>
            <person name="Chapman S.B."/>
            <person name="Gainer-Dewar J."/>
            <person name="Goldberg J."/>
            <person name="Griggs A."/>
            <person name="Gujja S."/>
            <person name="Hansen M."/>
            <person name="Howarth C."/>
            <person name="Imamovic A."/>
            <person name="Ireland A."/>
            <person name="Larimer J."/>
            <person name="McCowan C."/>
            <person name="Murphy C."/>
            <person name="Pearson M."/>
            <person name="Poon T.W."/>
            <person name="Priest M."/>
            <person name="Roberts A."/>
            <person name="Saif S."/>
            <person name="Shea T."/>
            <person name="Sykes S."/>
            <person name="Wortman J."/>
            <person name="Nusbaum C."/>
            <person name="Birren B."/>
        </authorList>
    </citation>
    <scope>NUCLEOTIDE SEQUENCE [LARGE SCALE GENOMIC DNA]</scope>
    <source>
        <strain evidence="2">APO3</strain>
    </source>
</reference>
<protein>
    <recommendedName>
        <fullName evidence="3">BZIP domain-containing protein</fullName>
    </recommendedName>
</protein>
<dbReference type="AlphaFoldDB" id="W4GG86"/>
<feature type="compositionally biased region" description="Basic and acidic residues" evidence="1">
    <location>
        <begin position="12"/>
        <end position="21"/>
    </location>
</feature>
<name>W4GG86_APHAT</name>
<dbReference type="RefSeq" id="XP_009832386.1">
    <property type="nucleotide sequence ID" value="XM_009834084.1"/>
</dbReference>
<gene>
    <name evidence="2" type="ORF">H257_08263</name>
</gene>
<evidence type="ECO:0000313" key="2">
    <source>
        <dbReference type="EMBL" id="ETV78049.1"/>
    </source>
</evidence>
<feature type="compositionally biased region" description="Polar residues" evidence="1">
    <location>
        <begin position="1"/>
        <end position="10"/>
    </location>
</feature>
<dbReference type="GeneID" id="20810259"/>
<proteinExistence type="predicted"/>
<dbReference type="EMBL" id="KI913131">
    <property type="protein sequence ID" value="ETV78049.1"/>
    <property type="molecule type" value="Genomic_DNA"/>
</dbReference>
<organism evidence="2">
    <name type="scientific">Aphanomyces astaci</name>
    <name type="common">Crayfish plague agent</name>
    <dbReference type="NCBI Taxonomy" id="112090"/>
    <lineage>
        <taxon>Eukaryota</taxon>
        <taxon>Sar</taxon>
        <taxon>Stramenopiles</taxon>
        <taxon>Oomycota</taxon>
        <taxon>Saprolegniomycetes</taxon>
        <taxon>Saprolegniales</taxon>
        <taxon>Verrucalvaceae</taxon>
        <taxon>Aphanomyces</taxon>
    </lineage>
</organism>
<sequence>MPRSAPTTAASIEERRHSESLRKRKYRAGKRTELIQLETELRTLQDQLAYLTAPRSSSSLFPSTTPPPAIIARRYNESLKAQVTLQRRLARTMSLWTATQQPRLGPIMRSSWMQSTLLANPAARQQGYRWLSDRVLHTSQRHPHPFGDAVADRVSVVAHRGEDTDGATVAAIEGHYQFTAFGDFRHVSQRLWVANIAPTAVTVIQMLDDQPIDGLMYYHSTNLVTNVRVIARQYIEASRVVLTYTYLAHDECFPMIPGAREWRPHGFAWTIVEHVTDQVSLVRHSNLQYTPVTSQGVASLAEIAQLFRSPFPESDGQSPLRNREARVVQLQSAAEAMFTHMYTNILRRLNQMFGPS</sequence>
<dbReference type="VEuPathDB" id="FungiDB:H257_08263"/>